<keyword evidence="1" id="KW-1133">Transmembrane helix</keyword>
<accession>A0ABW1ZA84</accession>
<evidence type="ECO:0000313" key="2">
    <source>
        <dbReference type="EMBL" id="MFC6646379.1"/>
    </source>
</evidence>
<evidence type="ECO:0000256" key="1">
    <source>
        <dbReference type="SAM" id="Phobius"/>
    </source>
</evidence>
<keyword evidence="1" id="KW-0812">Transmembrane</keyword>
<reference evidence="3" key="1">
    <citation type="journal article" date="2019" name="Int. J. Syst. Evol. Microbiol.">
        <title>The Global Catalogue of Microorganisms (GCM) 10K type strain sequencing project: providing services to taxonomists for standard genome sequencing and annotation.</title>
        <authorList>
            <consortium name="The Broad Institute Genomics Platform"/>
            <consortium name="The Broad Institute Genome Sequencing Center for Infectious Disease"/>
            <person name="Wu L."/>
            <person name="Ma J."/>
        </authorList>
    </citation>
    <scope>NUCLEOTIDE SEQUENCE [LARGE SCALE GENOMIC DNA]</scope>
    <source>
        <strain evidence="3">CGMCC 1.16026</strain>
    </source>
</reference>
<feature type="transmembrane region" description="Helical" evidence="1">
    <location>
        <begin position="36"/>
        <end position="54"/>
    </location>
</feature>
<dbReference type="EMBL" id="JBHSWI010000001">
    <property type="protein sequence ID" value="MFC6646379.1"/>
    <property type="molecule type" value="Genomic_DNA"/>
</dbReference>
<comment type="caution">
    <text evidence="2">The sequence shown here is derived from an EMBL/GenBank/DDBJ whole genome shotgun (WGS) entry which is preliminary data.</text>
</comment>
<name>A0ABW1ZA84_9BACT</name>
<proteinExistence type="predicted"/>
<dbReference type="RefSeq" id="WP_263370053.1">
    <property type="nucleotide sequence ID" value="NZ_JAGSYD010000001.1"/>
</dbReference>
<keyword evidence="1" id="KW-0472">Membrane</keyword>
<organism evidence="2 3">
    <name type="scientific">Granulicella cerasi</name>
    <dbReference type="NCBI Taxonomy" id="741063"/>
    <lineage>
        <taxon>Bacteria</taxon>
        <taxon>Pseudomonadati</taxon>
        <taxon>Acidobacteriota</taxon>
        <taxon>Terriglobia</taxon>
        <taxon>Terriglobales</taxon>
        <taxon>Acidobacteriaceae</taxon>
        <taxon>Granulicella</taxon>
    </lineage>
</organism>
<gene>
    <name evidence="2" type="ORF">ACFQBQ_12450</name>
</gene>
<dbReference type="Proteomes" id="UP001596391">
    <property type="component" value="Unassembled WGS sequence"/>
</dbReference>
<sequence length="134" mass="14476">MEFASNLVWTAVSMALLAFVWRAAQRNALRVGRRAAMTQVAMACLLLLPVISVSDDLLMAKQATLPAAAQTYNLAHAGASTGLDLIPTALATLAFLQFPPMQREPLPKASEHAQTYRGRTLRTRSLRAPPAFAS</sequence>
<keyword evidence="3" id="KW-1185">Reference proteome</keyword>
<evidence type="ECO:0000313" key="3">
    <source>
        <dbReference type="Proteomes" id="UP001596391"/>
    </source>
</evidence>
<protein>
    <submittedName>
        <fullName evidence="2">Uncharacterized protein</fullName>
    </submittedName>
</protein>
<feature type="transmembrane region" description="Helical" evidence="1">
    <location>
        <begin position="6"/>
        <end position="24"/>
    </location>
</feature>